<name>A0ABW9G297_9GAMM</name>
<organism evidence="1 2">
    <name type="scientific">Celerinatantimonas yamalensis</name>
    <dbReference type="NCBI Taxonomy" id="559956"/>
    <lineage>
        <taxon>Bacteria</taxon>
        <taxon>Pseudomonadati</taxon>
        <taxon>Pseudomonadota</taxon>
        <taxon>Gammaproteobacteria</taxon>
        <taxon>Celerinatantimonadaceae</taxon>
        <taxon>Celerinatantimonas</taxon>
    </lineage>
</organism>
<comment type="caution">
    <text evidence="1">The sequence shown here is derived from an EMBL/GenBank/DDBJ whole genome shotgun (WGS) entry which is preliminary data.</text>
</comment>
<dbReference type="Pfam" id="PF08020">
    <property type="entry name" value="DUF1706"/>
    <property type="match status" value="1"/>
</dbReference>
<dbReference type="RefSeq" id="WP_408621968.1">
    <property type="nucleotide sequence ID" value="NZ_JBEQCT010000001.1"/>
</dbReference>
<evidence type="ECO:0000313" key="2">
    <source>
        <dbReference type="Proteomes" id="UP001629953"/>
    </source>
</evidence>
<dbReference type="EMBL" id="JBEQCT010000001">
    <property type="protein sequence ID" value="MFM2483814.1"/>
    <property type="molecule type" value="Genomic_DNA"/>
</dbReference>
<keyword evidence="2" id="KW-1185">Reference proteome</keyword>
<proteinExistence type="predicted"/>
<accession>A0ABW9G297</accession>
<evidence type="ECO:0000313" key="1">
    <source>
        <dbReference type="EMBL" id="MFM2483814.1"/>
    </source>
</evidence>
<sequence length="35" mass="4168">MQSFSNKALFTKLFIDWTAMTTLGRYSIFITFSHY</sequence>
<dbReference type="Proteomes" id="UP001629953">
    <property type="component" value="Unassembled WGS sequence"/>
</dbReference>
<reference evidence="1 2" key="1">
    <citation type="journal article" date="2013" name="Int. J. Syst. Evol. Microbiol.">
        <title>Celerinatantimonas yamalensis sp. nov., a cold-adapted diazotrophic bacterium from a cold permafrost brine.</title>
        <authorList>
            <person name="Shcherbakova V."/>
            <person name="Chuvilskaya N."/>
            <person name="Rivkina E."/>
            <person name="Demidov N."/>
            <person name="Uchaeva V."/>
            <person name="Suetin S."/>
            <person name="Suzina N."/>
            <person name="Gilichinsky D."/>
        </authorList>
    </citation>
    <scope>NUCLEOTIDE SEQUENCE [LARGE SCALE GENOMIC DNA]</scope>
    <source>
        <strain evidence="1 2">C7</strain>
    </source>
</reference>
<protein>
    <submittedName>
        <fullName evidence="1">ClbS/DfsB family four-helix bundle protein</fullName>
    </submittedName>
</protein>
<gene>
    <name evidence="1" type="ORF">ABUE30_01830</name>
</gene>
<dbReference type="InterPro" id="IPR012550">
    <property type="entry name" value="DUF1706"/>
</dbReference>